<organism evidence="1 2">
    <name type="scientific">Pseudocercospora musae</name>
    <dbReference type="NCBI Taxonomy" id="113226"/>
    <lineage>
        <taxon>Eukaryota</taxon>
        <taxon>Fungi</taxon>
        <taxon>Dikarya</taxon>
        <taxon>Ascomycota</taxon>
        <taxon>Pezizomycotina</taxon>
        <taxon>Dothideomycetes</taxon>
        <taxon>Dothideomycetidae</taxon>
        <taxon>Mycosphaerellales</taxon>
        <taxon>Mycosphaerellaceae</taxon>
        <taxon>Pseudocercospora</taxon>
    </lineage>
</organism>
<accession>A0A139IJP8</accession>
<sequence>MEDRKFQTLILKTVATHGNRHWSASLTRVAGQDRSKIHASRRNIANKDSYSSIIISITPHSISTIFYSHLHVSPLSVISTLPPPLLNWSFNC</sequence>
<evidence type="ECO:0000313" key="1">
    <source>
        <dbReference type="EMBL" id="KXT15008.1"/>
    </source>
</evidence>
<evidence type="ECO:0000313" key="2">
    <source>
        <dbReference type="Proteomes" id="UP000073492"/>
    </source>
</evidence>
<protein>
    <submittedName>
        <fullName evidence="1">Uncharacterized protein</fullName>
    </submittedName>
</protein>
<dbReference type="AlphaFoldDB" id="A0A139IJP8"/>
<gene>
    <name evidence="1" type="ORF">AC579_7775</name>
</gene>
<name>A0A139IJP8_9PEZI</name>
<proteinExistence type="predicted"/>
<reference evidence="1 2" key="1">
    <citation type="submission" date="2015-07" db="EMBL/GenBank/DDBJ databases">
        <title>Comparative genomics of the Sigatoka disease complex on banana suggests a link between parallel evolutionary changes in Pseudocercospora fijiensis and Pseudocercospora eumusae and increased virulence on the banana host.</title>
        <authorList>
            <person name="Chang T.-C."/>
            <person name="Salvucci A."/>
            <person name="Crous P.W."/>
            <person name="Stergiopoulos I."/>
        </authorList>
    </citation>
    <scope>NUCLEOTIDE SEQUENCE [LARGE SCALE GENOMIC DNA]</scope>
    <source>
        <strain evidence="1 2">CBS 116634</strain>
    </source>
</reference>
<comment type="caution">
    <text evidence="1">The sequence shown here is derived from an EMBL/GenBank/DDBJ whole genome shotgun (WGS) entry which is preliminary data.</text>
</comment>
<keyword evidence="2" id="KW-1185">Reference proteome</keyword>
<dbReference type="EMBL" id="LFZO01000069">
    <property type="protein sequence ID" value="KXT15008.1"/>
    <property type="molecule type" value="Genomic_DNA"/>
</dbReference>
<dbReference type="Proteomes" id="UP000073492">
    <property type="component" value="Unassembled WGS sequence"/>
</dbReference>